<evidence type="ECO:0000256" key="1">
    <source>
        <dbReference type="SAM" id="Phobius"/>
    </source>
</evidence>
<dbReference type="RefSeq" id="WP_002848294.1">
    <property type="nucleotide sequence ID" value="NZ_ADKM02000062.1"/>
</dbReference>
<feature type="transmembrane region" description="Helical" evidence="1">
    <location>
        <begin position="40"/>
        <end position="64"/>
    </location>
</feature>
<dbReference type="AlphaFoldDB" id="E9SAT9"/>
<keyword evidence="1" id="KW-1133">Transmembrane helix</keyword>
<proteinExistence type="predicted"/>
<sequence>MNSFRGIGMMMIVMLLLTLILGIVGALTRGVKAGKIDPHLLAGTVIGLVTAIILAVVVAVIRLFKKHERHRREASSADILAEIMAMKDDNTKDKEDNENG</sequence>
<evidence type="ECO:0000313" key="3">
    <source>
        <dbReference type="Proteomes" id="UP000004259"/>
    </source>
</evidence>
<gene>
    <name evidence="2" type="ORF">CUS_8052</name>
</gene>
<accession>E9SAT9</accession>
<keyword evidence="1" id="KW-0472">Membrane</keyword>
<protein>
    <submittedName>
        <fullName evidence="2">Uncharacterized protein</fullName>
    </submittedName>
</protein>
<evidence type="ECO:0000313" key="2">
    <source>
        <dbReference type="EMBL" id="EGC03564.1"/>
    </source>
</evidence>
<name>E9SAT9_RUMAL</name>
<reference evidence="2 3" key="1">
    <citation type="submission" date="2011-02" db="EMBL/GenBank/DDBJ databases">
        <authorList>
            <person name="Nelson K.E."/>
            <person name="Sutton G."/>
            <person name="Torralba M."/>
            <person name="Durkin S."/>
            <person name="Harkins D."/>
            <person name="Montgomery R."/>
            <person name="Ziemer C."/>
            <person name="Klaassens E."/>
            <person name="Ocuiv P."/>
            <person name="Morrison M."/>
        </authorList>
    </citation>
    <scope>NUCLEOTIDE SEQUENCE [LARGE SCALE GENOMIC DNA]</scope>
    <source>
        <strain evidence="2 3">8</strain>
    </source>
</reference>
<dbReference type="EMBL" id="ADKM02000062">
    <property type="protein sequence ID" value="EGC03564.1"/>
    <property type="molecule type" value="Genomic_DNA"/>
</dbReference>
<comment type="caution">
    <text evidence="2">The sequence shown here is derived from an EMBL/GenBank/DDBJ whole genome shotgun (WGS) entry which is preliminary data.</text>
</comment>
<keyword evidence="1" id="KW-0812">Transmembrane</keyword>
<keyword evidence="3" id="KW-1185">Reference proteome</keyword>
<organism evidence="2 3">
    <name type="scientific">Ruminococcus albus 8</name>
    <dbReference type="NCBI Taxonomy" id="246199"/>
    <lineage>
        <taxon>Bacteria</taxon>
        <taxon>Bacillati</taxon>
        <taxon>Bacillota</taxon>
        <taxon>Clostridia</taxon>
        <taxon>Eubacteriales</taxon>
        <taxon>Oscillospiraceae</taxon>
        <taxon>Ruminococcus</taxon>
    </lineage>
</organism>
<dbReference type="STRING" id="246199.CUS_8052"/>
<dbReference type="Proteomes" id="UP000004259">
    <property type="component" value="Unassembled WGS sequence"/>
</dbReference>